<comment type="caution">
    <text evidence="1">The sequence shown here is derived from an EMBL/GenBank/DDBJ whole genome shotgun (WGS) entry which is preliminary data.</text>
</comment>
<evidence type="ECO:0000313" key="2">
    <source>
        <dbReference type="Proteomes" id="UP001056436"/>
    </source>
</evidence>
<dbReference type="EMBL" id="SDAQ01000100">
    <property type="protein sequence ID" value="KAI3539115.1"/>
    <property type="molecule type" value="Genomic_DNA"/>
</dbReference>
<accession>A0A9Q0AZT1</accession>
<reference evidence="1" key="1">
    <citation type="submission" date="2019-01" db="EMBL/GenBank/DDBJ databases">
        <title>Colletotrichum abscissum LGMF1257.</title>
        <authorList>
            <person name="Baroncelli R."/>
        </authorList>
    </citation>
    <scope>NUCLEOTIDE SEQUENCE</scope>
    <source>
        <strain evidence="1">Ca142</strain>
    </source>
</reference>
<organism evidence="1 2">
    <name type="scientific">Colletotrichum abscissum</name>
    <dbReference type="NCBI Taxonomy" id="1671311"/>
    <lineage>
        <taxon>Eukaryota</taxon>
        <taxon>Fungi</taxon>
        <taxon>Dikarya</taxon>
        <taxon>Ascomycota</taxon>
        <taxon>Pezizomycotina</taxon>
        <taxon>Sordariomycetes</taxon>
        <taxon>Hypocreomycetidae</taxon>
        <taxon>Glomerellales</taxon>
        <taxon>Glomerellaceae</taxon>
        <taxon>Colletotrichum</taxon>
        <taxon>Colletotrichum acutatum species complex</taxon>
    </lineage>
</organism>
<evidence type="ECO:0000313" key="1">
    <source>
        <dbReference type="EMBL" id="KAI3539115.1"/>
    </source>
</evidence>
<sequence>MAGRFKNLDDVEILHHAIDEDTRSNTARSFLKLFWWKILKES</sequence>
<dbReference type="Proteomes" id="UP001056436">
    <property type="component" value="Unassembled WGS sequence"/>
</dbReference>
<protein>
    <submittedName>
        <fullName evidence="1">Uncharacterized protein</fullName>
    </submittedName>
</protein>
<dbReference type="AlphaFoldDB" id="A0A9Q0AZT1"/>
<proteinExistence type="predicted"/>
<keyword evidence="2" id="KW-1185">Reference proteome</keyword>
<gene>
    <name evidence="1" type="ORF">CABS02_11536</name>
</gene>
<name>A0A9Q0AZT1_9PEZI</name>